<dbReference type="OrthoDB" id="1770at2759"/>
<evidence type="ECO:0000313" key="4">
    <source>
        <dbReference type="Proteomes" id="UP000324585"/>
    </source>
</evidence>
<dbReference type="InterPro" id="IPR025723">
    <property type="entry name" value="ArsA/GET3_ATPase-like"/>
</dbReference>
<dbReference type="CDD" id="cd02035">
    <property type="entry name" value="ArsA"/>
    <property type="match status" value="2"/>
</dbReference>
<dbReference type="GO" id="GO:0005524">
    <property type="term" value="F:ATP binding"/>
    <property type="evidence" value="ECO:0007669"/>
    <property type="project" value="InterPro"/>
</dbReference>
<dbReference type="AlphaFoldDB" id="A0A5J4YQC7"/>
<sequence length="878" mass="93351">MRAALAHIVLRGREVQKGMCTYAPIGFVACGAWPAAWSVAGGQPRDCATAGTQGNVSHGFRLCPREASFVRARRPRCGLAVTHERAHATVRMCVPPSSSAVEEGTGGETDSANSVSDSASPSGSRRMAPLARALEPLSGTAQRFVLVGGKGGVGKTSTAAAMAVHCAAKQGMRTLVVSTDPAHSLGDALDVPLSQRGVVRVGSPGDDTGDMQLYALEIDTEAAAEEFKALVSGLTSGEANGLPKELVDKLGLAELGDLFDTLPPGADELVALAKVMQLSAGKGGLPDGDTKPFDRIIIDTAPTGHTLRMLAFPDFVDSFLGKAIKLRSKLDKVRGMIDLVMASQGVRNASSVLNASIEDIEAFRTRVRALADMLRDPARCEFVAVTIATKLAVDETERLVHVLTDEGVWVRNVVVNQLVRADSATNRHAFLERVVREQKKSIARIEAFLEQQEAQVVLHKVMTLDEEIRDVYGLRFFALKAFADFAFAKPDEARSAIAKQLLVPSGASSDEAAPMSPPQFVFMGGKGGVGKTTSSASLGVKFADEGLRTLVLSTDPAHSLGDAFGMELSGGNAVAVNGLDGMLYAMEIDTAGAVAEFRSVVSEFAKKSSASGGGGSMSAKIANEIGIADFADILDNTPPGIDELLALTKVMSLIRGGQFDRIIVDTAPTGHTLRLLAFPDFIDGFLGKIMSFTARVRRLLGGLSSLSGIFKGGAGGQGSEKDRSLEQAVAKLEMFQHDARFLRYLVTDHSLTQFCIVSIPTVLSVAESERLFCALKRDGVALRNIVINQIVPLGTELTPGADAARAEQEEQHFVDRRVKAQAKYVERLHKLSGASDDMFLTQVPFFDMEVRGIYGLQAMADVLFSAEQASQDDSTPEA</sequence>
<evidence type="ECO:0000313" key="3">
    <source>
        <dbReference type="EMBL" id="KAA8493435.1"/>
    </source>
</evidence>
<dbReference type="Pfam" id="PF02374">
    <property type="entry name" value="ArsA_ATPase"/>
    <property type="match status" value="2"/>
</dbReference>
<evidence type="ECO:0000259" key="2">
    <source>
        <dbReference type="Pfam" id="PF02374"/>
    </source>
</evidence>
<feature type="region of interest" description="Disordered" evidence="1">
    <location>
        <begin position="95"/>
        <end position="127"/>
    </location>
</feature>
<dbReference type="GO" id="GO:0016887">
    <property type="term" value="F:ATP hydrolysis activity"/>
    <property type="evidence" value="ECO:0007669"/>
    <property type="project" value="InterPro"/>
</dbReference>
<dbReference type="GO" id="GO:0043529">
    <property type="term" value="C:GET complex"/>
    <property type="evidence" value="ECO:0007669"/>
    <property type="project" value="TreeGrafter"/>
</dbReference>
<evidence type="ECO:0000256" key="1">
    <source>
        <dbReference type="SAM" id="MobiDB-lite"/>
    </source>
</evidence>
<dbReference type="Gene3D" id="3.40.50.300">
    <property type="entry name" value="P-loop containing nucleotide triphosphate hydrolases"/>
    <property type="match status" value="2"/>
</dbReference>
<dbReference type="PANTHER" id="PTHR10803">
    <property type="entry name" value="ARSENICAL PUMP-DRIVING ATPASE ARSENITE-TRANSLOCATING ATPASE"/>
    <property type="match status" value="1"/>
</dbReference>
<proteinExistence type="predicted"/>
<feature type="domain" description="ArsA/GET3 Anion-transporting ATPase-like" evidence="2">
    <location>
        <begin position="143"/>
        <end position="473"/>
    </location>
</feature>
<name>A0A5J4YQC7_PORPP</name>
<dbReference type="Proteomes" id="UP000324585">
    <property type="component" value="Unassembled WGS sequence"/>
</dbReference>
<reference evidence="4" key="1">
    <citation type="journal article" date="2019" name="Nat. Commun.">
        <title>Expansion of phycobilisome linker gene families in mesophilic red algae.</title>
        <authorList>
            <person name="Lee J."/>
            <person name="Kim D."/>
            <person name="Bhattacharya D."/>
            <person name="Yoon H.S."/>
        </authorList>
    </citation>
    <scope>NUCLEOTIDE SEQUENCE [LARGE SCALE GENOMIC DNA]</scope>
    <source>
        <strain evidence="4">CCMP 1328</strain>
    </source>
</reference>
<dbReference type="OMA" id="FRTAWYA"/>
<accession>A0A5J4YQC7</accession>
<dbReference type="EMBL" id="VRMN01000007">
    <property type="protein sequence ID" value="KAA8493435.1"/>
    <property type="molecule type" value="Genomic_DNA"/>
</dbReference>
<dbReference type="GO" id="GO:0071816">
    <property type="term" value="P:tail-anchored membrane protein insertion into ER membrane"/>
    <property type="evidence" value="ECO:0007669"/>
    <property type="project" value="TreeGrafter"/>
</dbReference>
<feature type="compositionally biased region" description="Low complexity" evidence="1">
    <location>
        <begin position="110"/>
        <end position="124"/>
    </location>
</feature>
<dbReference type="NCBIfam" id="TIGR00345">
    <property type="entry name" value="GET3_arsA_TRC40"/>
    <property type="match status" value="2"/>
</dbReference>
<dbReference type="PROSITE" id="PS51257">
    <property type="entry name" value="PROKAR_LIPOPROTEIN"/>
    <property type="match status" value="1"/>
</dbReference>
<protein>
    <submittedName>
        <fullName evidence="3">ATPase GET3</fullName>
    </submittedName>
</protein>
<dbReference type="PANTHER" id="PTHR10803:SF0">
    <property type="entry name" value="ATPASE GET3B"/>
    <property type="match status" value="1"/>
</dbReference>
<comment type="caution">
    <text evidence="3">The sequence shown here is derived from an EMBL/GenBank/DDBJ whole genome shotgun (WGS) entry which is preliminary data.</text>
</comment>
<organism evidence="3 4">
    <name type="scientific">Porphyridium purpureum</name>
    <name type="common">Red alga</name>
    <name type="synonym">Porphyridium cruentum</name>
    <dbReference type="NCBI Taxonomy" id="35688"/>
    <lineage>
        <taxon>Eukaryota</taxon>
        <taxon>Rhodophyta</taxon>
        <taxon>Bangiophyceae</taxon>
        <taxon>Porphyridiales</taxon>
        <taxon>Porphyridiaceae</taxon>
        <taxon>Porphyridium</taxon>
    </lineage>
</organism>
<dbReference type="InterPro" id="IPR016300">
    <property type="entry name" value="ATPase_ArsA/GET3"/>
</dbReference>
<dbReference type="SUPFAM" id="SSF52540">
    <property type="entry name" value="P-loop containing nucleoside triphosphate hydrolases"/>
    <property type="match status" value="2"/>
</dbReference>
<keyword evidence="4" id="KW-1185">Reference proteome</keyword>
<dbReference type="InterPro" id="IPR027417">
    <property type="entry name" value="P-loop_NTPase"/>
</dbReference>
<feature type="domain" description="ArsA/GET3 Anion-transporting ATPase-like" evidence="2">
    <location>
        <begin position="519"/>
        <end position="863"/>
    </location>
</feature>
<gene>
    <name evidence="3" type="ORF">FVE85_8880</name>
</gene>